<proteinExistence type="inferred from homology"/>
<name>A0A0C2V3I6_9BACL</name>
<dbReference type="InterPro" id="IPR029044">
    <property type="entry name" value="Nucleotide-diphossugar_trans"/>
</dbReference>
<dbReference type="Proteomes" id="UP000031950">
    <property type="component" value="Unassembled WGS sequence"/>
</dbReference>
<feature type="transmembrane region" description="Helical" evidence="4">
    <location>
        <begin position="6"/>
        <end position="33"/>
    </location>
</feature>
<keyword evidence="6" id="KW-1185">Reference proteome</keyword>
<dbReference type="EMBL" id="JXRQ01000029">
    <property type="protein sequence ID" value="KIL43592.1"/>
    <property type="molecule type" value="Genomic_DNA"/>
</dbReference>
<dbReference type="AlphaFoldDB" id="A0A0C2V3I6"/>
<dbReference type="PATRIC" id="fig|135826.4.peg.3276"/>
<feature type="transmembrane region" description="Helical" evidence="4">
    <location>
        <begin position="388"/>
        <end position="408"/>
    </location>
</feature>
<evidence type="ECO:0000313" key="5">
    <source>
        <dbReference type="EMBL" id="KIL43592.1"/>
    </source>
</evidence>
<evidence type="ECO:0000256" key="4">
    <source>
        <dbReference type="SAM" id="Phobius"/>
    </source>
</evidence>
<organism evidence="5 6">
    <name type="scientific">Jeotgalibacillus alimentarius</name>
    <dbReference type="NCBI Taxonomy" id="135826"/>
    <lineage>
        <taxon>Bacteria</taxon>
        <taxon>Bacillati</taxon>
        <taxon>Bacillota</taxon>
        <taxon>Bacilli</taxon>
        <taxon>Bacillales</taxon>
        <taxon>Caryophanaceae</taxon>
        <taxon>Jeotgalibacillus</taxon>
    </lineage>
</organism>
<protein>
    <submittedName>
        <fullName evidence="5">Glycosyl transferase</fullName>
    </submittedName>
</protein>
<dbReference type="OrthoDB" id="9766299at2"/>
<gene>
    <name evidence="5" type="ORF">KP77_32980</name>
</gene>
<reference evidence="5 6" key="1">
    <citation type="submission" date="2015-01" db="EMBL/GenBank/DDBJ databases">
        <title>Genome sequence of Jeotgalibacillus alimentarius.</title>
        <authorList>
            <person name="Goh K.M."/>
            <person name="Chan K.-G."/>
            <person name="Yaakop A.S."/>
            <person name="Ee R."/>
            <person name="Gan H.M."/>
            <person name="Chan C.S."/>
        </authorList>
    </citation>
    <scope>NUCLEOTIDE SEQUENCE [LARGE SCALE GENOMIC DNA]</scope>
    <source>
        <strain evidence="5 6">YKJ-13</strain>
    </source>
</reference>
<comment type="similarity">
    <text evidence="1">Belongs to the glycosyltransferase 2 family.</text>
</comment>
<accession>A0A0C2V3I6</accession>
<evidence type="ECO:0000313" key="6">
    <source>
        <dbReference type="Proteomes" id="UP000031950"/>
    </source>
</evidence>
<feature type="transmembrane region" description="Helical" evidence="4">
    <location>
        <begin position="352"/>
        <end position="382"/>
    </location>
</feature>
<dbReference type="Pfam" id="PF13641">
    <property type="entry name" value="Glyco_tranf_2_3"/>
    <property type="match status" value="1"/>
</dbReference>
<evidence type="ECO:0000256" key="3">
    <source>
        <dbReference type="ARBA" id="ARBA00022679"/>
    </source>
</evidence>
<dbReference type="Gene3D" id="3.90.550.10">
    <property type="entry name" value="Spore Coat Polysaccharide Biosynthesis Protein SpsA, Chain A"/>
    <property type="match status" value="1"/>
</dbReference>
<sequence length="472" mass="53340">MEWIGWIINTVAVMIIVYMTGVSLLYIGMFFVAGPRIKKERQLNREANIEEIAMNKDTFPVSVLVPAYNEEVGVVSTARSMLALNYPQFEVIVIDDGSSDQTSEKVITEFRMKEIDLAIRRHFDTAPVERAYQSTLFPNLFLVQKHNGGKADALNAGINFSRYPYFAAIDGDSLLDRDALLKTMKPIIDSNGKVTATGGTVRIANGSRIIRSEVEKISLPRTPLVLMQIIEYFRAFLIGRLGLSRMNMLLIVSGAFGVFEKNRVIKAGGYKVDTVGEDMELIVRIHKSIKDDQTNQRIEYIQDPVCWTEAPSSVSALSAQRRRWQRGLAETLWTHKTMLLNPKYKGIGLFALPYYLVVELLSAVFELLGYIIIIGGLLFSFISWEITLVMFIATVVYGSLISSLAVLLEEWTYHKYPDVKSLLTLFIWSLTEAFWYRPLTVVWRCSGLIAAIRKKGSWGNMQRKGISEEEAA</sequence>
<dbReference type="RefSeq" id="WP_041123772.1">
    <property type="nucleotide sequence ID" value="NZ_JXRQ01000029.1"/>
</dbReference>
<dbReference type="PANTHER" id="PTHR43630">
    <property type="entry name" value="POLY-BETA-1,6-N-ACETYL-D-GLUCOSAMINE SYNTHASE"/>
    <property type="match status" value="1"/>
</dbReference>
<keyword evidence="4" id="KW-0472">Membrane</keyword>
<evidence type="ECO:0000256" key="1">
    <source>
        <dbReference type="ARBA" id="ARBA00006739"/>
    </source>
</evidence>
<keyword evidence="3 5" id="KW-0808">Transferase</keyword>
<comment type="caution">
    <text evidence="5">The sequence shown here is derived from an EMBL/GenBank/DDBJ whole genome shotgun (WGS) entry which is preliminary data.</text>
</comment>
<keyword evidence="4" id="KW-0812">Transmembrane</keyword>
<keyword evidence="4" id="KW-1133">Transmembrane helix</keyword>
<dbReference type="STRING" id="135826.KP77_32980"/>
<dbReference type="SUPFAM" id="SSF53448">
    <property type="entry name" value="Nucleotide-diphospho-sugar transferases"/>
    <property type="match status" value="1"/>
</dbReference>
<evidence type="ECO:0000256" key="2">
    <source>
        <dbReference type="ARBA" id="ARBA00022676"/>
    </source>
</evidence>
<dbReference type="PANTHER" id="PTHR43630:SF1">
    <property type="entry name" value="POLY-BETA-1,6-N-ACETYL-D-GLUCOSAMINE SYNTHASE"/>
    <property type="match status" value="1"/>
</dbReference>
<dbReference type="CDD" id="cd06423">
    <property type="entry name" value="CESA_like"/>
    <property type="match status" value="1"/>
</dbReference>
<dbReference type="GO" id="GO:0016757">
    <property type="term" value="F:glycosyltransferase activity"/>
    <property type="evidence" value="ECO:0007669"/>
    <property type="project" value="UniProtKB-KW"/>
</dbReference>
<keyword evidence="2" id="KW-0328">Glycosyltransferase</keyword>